<evidence type="ECO:0000256" key="1">
    <source>
        <dbReference type="ARBA" id="ARBA00022723"/>
    </source>
</evidence>
<feature type="region of interest" description="Disordered" evidence="5">
    <location>
        <begin position="104"/>
        <end position="180"/>
    </location>
</feature>
<dbReference type="SUPFAM" id="SSF118310">
    <property type="entry name" value="AN1-like Zinc finger"/>
    <property type="match status" value="1"/>
</dbReference>
<feature type="compositionally biased region" description="Low complexity" evidence="5">
    <location>
        <begin position="47"/>
        <end position="56"/>
    </location>
</feature>
<dbReference type="Gene3D" id="4.10.1110.10">
    <property type="entry name" value="AN1-like Zinc finger"/>
    <property type="match status" value="1"/>
</dbReference>
<dbReference type="Pfam" id="PF01428">
    <property type="entry name" value="zf-AN1"/>
    <property type="match status" value="1"/>
</dbReference>
<organism evidence="8 9">
    <name type="scientific">Meganyctiphanes norvegica</name>
    <name type="common">Northern krill</name>
    <name type="synonym">Thysanopoda norvegica</name>
    <dbReference type="NCBI Taxonomy" id="48144"/>
    <lineage>
        <taxon>Eukaryota</taxon>
        <taxon>Metazoa</taxon>
        <taxon>Ecdysozoa</taxon>
        <taxon>Arthropoda</taxon>
        <taxon>Crustacea</taxon>
        <taxon>Multicrustacea</taxon>
        <taxon>Malacostraca</taxon>
        <taxon>Eumalacostraca</taxon>
        <taxon>Eucarida</taxon>
        <taxon>Euphausiacea</taxon>
        <taxon>Euphausiidae</taxon>
        <taxon>Meganyctiphanes</taxon>
    </lineage>
</organism>
<dbReference type="Pfam" id="PF01754">
    <property type="entry name" value="zf-A20"/>
    <property type="match status" value="1"/>
</dbReference>
<keyword evidence="3" id="KW-0862">Zinc</keyword>
<dbReference type="SUPFAM" id="SSF57716">
    <property type="entry name" value="Glucocorticoid receptor-like (DNA-binding domain)"/>
    <property type="match status" value="1"/>
</dbReference>
<dbReference type="InterPro" id="IPR002653">
    <property type="entry name" value="Znf_A20"/>
</dbReference>
<feature type="compositionally biased region" description="Polar residues" evidence="5">
    <location>
        <begin position="105"/>
        <end position="136"/>
    </location>
</feature>
<feature type="compositionally biased region" description="Basic and acidic residues" evidence="5">
    <location>
        <begin position="37"/>
        <end position="46"/>
    </location>
</feature>
<dbReference type="PROSITE" id="PS51039">
    <property type="entry name" value="ZF_AN1"/>
    <property type="match status" value="1"/>
</dbReference>
<evidence type="ECO:0000259" key="7">
    <source>
        <dbReference type="PROSITE" id="PS51039"/>
    </source>
</evidence>
<reference evidence="8 9" key="1">
    <citation type="submission" date="2024-05" db="EMBL/GenBank/DDBJ databases">
        <authorList>
            <person name="Wallberg A."/>
        </authorList>
    </citation>
    <scope>NUCLEOTIDE SEQUENCE [LARGE SCALE GENOMIC DNA]</scope>
</reference>
<accession>A0AAV2QF16</accession>
<dbReference type="GO" id="GO:0003677">
    <property type="term" value="F:DNA binding"/>
    <property type="evidence" value="ECO:0007669"/>
    <property type="project" value="InterPro"/>
</dbReference>
<feature type="domain" description="A20-type" evidence="6">
    <location>
        <begin position="8"/>
        <end position="42"/>
    </location>
</feature>
<comment type="caution">
    <text evidence="8">The sequence shown here is derived from an EMBL/GenBank/DDBJ whole genome shotgun (WGS) entry which is preliminary data.</text>
</comment>
<evidence type="ECO:0000256" key="2">
    <source>
        <dbReference type="ARBA" id="ARBA00022771"/>
    </source>
</evidence>
<dbReference type="SMART" id="SM00154">
    <property type="entry name" value="ZnF_AN1"/>
    <property type="match status" value="1"/>
</dbReference>
<feature type="region of interest" description="Disordered" evidence="5">
    <location>
        <begin position="68"/>
        <end position="87"/>
    </location>
</feature>
<evidence type="ECO:0000256" key="4">
    <source>
        <dbReference type="PROSITE-ProRule" id="PRU00449"/>
    </source>
</evidence>
<protein>
    <submittedName>
        <fullName evidence="8">Uncharacterized protein</fullName>
    </submittedName>
</protein>
<sequence>MDSNGQQSGEPIYCRKGCGFFGHKDTDRLCSKCYRDEMKKKQKTEPSETTTSASLTSSILTSTQLSAIATTQSSNTPAVSSSSSNSPAVITSSAVSAALSEALSTKASSPSPQQATSLSTVTETQGSSTINSSPSDKVSDGASSSENASTSAAAAATAASTESSPTPNEGAESPATTRKKNKCQVCRKKVGLTGFTCRCGGLFCPLHRYNNEHNCTFDYRQYGQDEIRRNNPAVKGEKIRKM</sequence>
<keyword evidence="2 4" id="KW-0863">Zinc-finger</keyword>
<dbReference type="SMART" id="SM00259">
    <property type="entry name" value="ZnF_A20"/>
    <property type="match status" value="1"/>
</dbReference>
<dbReference type="EMBL" id="CAXKWB010006597">
    <property type="protein sequence ID" value="CAL4083538.1"/>
    <property type="molecule type" value="Genomic_DNA"/>
</dbReference>
<dbReference type="AlphaFoldDB" id="A0AAV2QF16"/>
<dbReference type="PROSITE" id="PS51036">
    <property type="entry name" value="ZF_A20"/>
    <property type="match status" value="1"/>
</dbReference>
<dbReference type="Gene3D" id="1.20.5.4770">
    <property type="match status" value="1"/>
</dbReference>
<dbReference type="InterPro" id="IPR035896">
    <property type="entry name" value="AN1-like_Znf"/>
</dbReference>
<dbReference type="InterPro" id="IPR050652">
    <property type="entry name" value="AN1_A20_ZnFinger"/>
</dbReference>
<keyword evidence="9" id="KW-1185">Reference proteome</keyword>
<feature type="domain" description="AN1-type" evidence="7">
    <location>
        <begin position="177"/>
        <end position="223"/>
    </location>
</feature>
<evidence type="ECO:0000313" key="9">
    <source>
        <dbReference type="Proteomes" id="UP001497623"/>
    </source>
</evidence>
<evidence type="ECO:0000256" key="5">
    <source>
        <dbReference type="SAM" id="MobiDB-lite"/>
    </source>
</evidence>
<dbReference type="FunFam" id="4.10.1110.10:FF:000001">
    <property type="entry name" value="Zinc finger AN1-type containing 6"/>
    <property type="match status" value="1"/>
</dbReference>
<keyword evidence="1" id="KW-0479">Metal-binding</keyword>
<dbReference type="PANTHER" id="PTHR10634">
    <property type="entry name" value="AN1-TYPE ZINC FINGER PROTEIN"/>
    <property type="match status" value="1"/>
</dbReference>
<gene>
    <name evidence="8" type="ORF">MNOR_LOCUS12174</name>
</gene>
<dbReference type="GO" id="GO:0008270">
    <property type="term" value="F:zinc ion binding"/>
    <property type="evidence" value="ECO:0007669"/>
    <property type="project" value="UniProtKB-KW"/>
</dbReference>
<feature type="compositionally biased region" description="Low complexity" evidence="5">
    <location>
        <begin position="142"/>
        <end position="168"/>
    </location>
</feature>
<feature type="region of interest" description="Disordered" evidence="5">
    <location>
        <begin position="37"/>
        <end position="56"/>
    </location>
</feature>
<dbReference type="Proteomes" id="UP001497623">
    <property type="component" value="Unassembled WGS sequence"/>
</dbReference>
<evidence type="ECO:0000256" key="3">
    <source>
        <dbReference type="ARBA" id="ARBA00022833"/>
    </source>
</evidence>
<proteinExistence type="predicted"/>
<dbReference type="PANTHER" id="PTHR10634:SF149">
    <property type="entry name" value="AN1-TYPE DOMAIN-CONTAINING PROTEIN-RELATED"/>
    <property type="match status" value="1"/>
</dbReference>
<name>A0AAV2QF16_MEGNR</name>
<dbReference type="InterPro" id="IPR000058">
    <property type="entry name" value="Znf_AN1"/>
</dbReference>
<evidence type="ECO:0000259" key="6">
    <source>
        <dbReference type="PROSITE" id="PS51036"/>
    </source>
</evidence>
<evidence type="ECO:0000313" key="8">
    <source>
        <dbReference type="EMBL" id="CAL4083538.1"/>
    </source>
</evidence>